<dbReference type="Proteomes" id="UP001469553">
    <property type="component" value="Unassembled WGS sequence"/>
</dbReference>
<proteinExistence type="predicted"/>
<protein>
    <submittedName>
        <fullName evidence="2">Uncharacterized protein</fullName>
    </submittedName>
</protein>
<organism evidence="2 3">
    <name type="scientific">Ameca splendens</name>
    <dbReference type="NCBI Taxonomy" id="208324"/>
    <lineage>
        <taxon>Eukaryota</taxon>
        <taxon>Metazoa</taxon>
        <taxon>Chordata</taxon>
        <taxon>Craniata</taxon>
        <taxon>Vertebrata</taxon>
        <taxon>Euteleostomi</taxon>
        <taxon>Actinopterygii</taxon>
        <taxon>Neopterygii</taxon>
        <taxon>Teleostei</taxon>
        <taxon>Neoteleostei</taxon>
        <taxon>Acanthomorphata</taxon>
        <taxon>Ovalentaria</taxon>
        <taxon>Atherinomorphae</taxon>
        <taxon>Cyprinodontiformes</taxon>
        <taxon>Goodeidae</taxon>
        <taxon>Ameca</taxon>
    </lineage>
</organism>
<feature type="transmembrane region" description="Helical" evidence="1">
    <location>
        <begin position="84"/>
        <end position="103"/>
    </location>
</feature>
<sequence length="186" mass="20847">MSNTYSLYNNTLVGGIDVAASEHFVLKVIVSEAQKSSTITVTKTVMTRRFGLGISKAPPLEGVRNGPISIRIGPQSNPRGWCGLMIHILFYIMYNGLLSYYPLPWVHMATRCTVIRSKKKAGGGQMMVWAMFCWEALSLIINVDLSTIAWYSLIAVASFSRILHLESLKHSEFQVLTSKFPRPQYN</sequence>
<evidence type="ECO:0000313" key="2">
    <source>
        <dbReference type="EMBL" id="MEQ2315749.1"/>
    </source>
</evidence>
<keyword evidence="1" id="KW-0472">Membrane</keyword>
<keyword evidence="1" id="KW-0812">Transmembrane</keyword>
<reference evidence="2 3" key="1">
    <citation type="submission" date="2021-06" db="EMBL/GenBank/DDBJ databases">
        <authorList>
            <person name="Palmer J.M."/>
        </authorList>
    </citation>
    <scope>NUCLEOTIDE SEQUENCE [LARGE SCALE GENOMIC DNA]</scope>
    <source>
        <strain evidence="2 3">AS_MEX2019</strain>
        <tissue evidence="2">Muscle</tissue>
    </source>
</reference>
<comment type="caution">
    <text evidence="2">The sequence shown here is derived from an EMBL/GenBank/DDBJ whole genome shotgun (WGS) entry which is preliminary data.</text>
</comment>
<keyword evidence="3" id="KW-1185">Reference proteome</keyword>
<dbReference type="EMBL" id="JAHRIP010087181">
    <property type="protein sequence ID" value="MEQ2315749.1"/>
    <property type="molecule type" value="Genomic_DNA"/>
</dbReference>
<feature type="transmembrane region" description="Helical" evidence="1">
    <location>
        <begin position="124"/>
        <end position="142"/>
    </location>
</feature>
<evidence type="ECO:0000313" key="3">
    <source>
        <dbReference type="Proteomes" id="UP001469553"/>
    </source>
</evidence>
<keyword evidence="1" id="KW-1133">Transmembrane helix</keyword>
<evidence type="ECO:0000256" key="1">
    <source>
        <dbReference type="SAM" id="Phobius"/>
    </source>
</evidence>
<name>A0ABV1AB11_9TELE</name>
<accession>A0ABV1AB11</accession>
<gene>
    <name evidence="2" type="ORF">AMECASPLE_025643</name>
</gene>